<evidence type="ECO:0000256" key="1">
    <source>
        <dbReference type="ARBA" id="ARBA00004123"/>
    </source>
</evidence>
<accession>A0A3L6EQ60</accession>
<reference evidence="12" key="1">
    <citation type="submission" date="2014-04" db="EMBL/GenBank/DDBJ databases">
        <title>The Maize TFome - Development of a transcription factor open reading frame collection for functional genomics.</title>
        <authorList>
            <person name="Burdo B."/>
            <person name="Gray J."/>
            <person name="Goetting-Minesky M.P."/>
            <person name="Wittler B."/>
            <person name="Hunt M."/>
            <person name="Li T."/>
            <person name="Velliquette D."/>
            <person name="Thomas J."/>
            <person name="Gentzel I."/>
            <person name="Dos Santos Brito M."/>
            <person name="Mejia-Guerra M.K."/>
            <person name="Connolly L.N."/>
            <person name="Qaisi D."/>
            <person name="Li W."/>
            <person name="Casas M.I."/>
            <person name="Doseff A.I."/>
            <person name="Grotewold E."/>
        </authorList>
    </citation>
    <scope>NUCLEOTIDE SEQUENCE</scope>
</reference>
<keyword evidence="6" id="KW-0805">Transcription regulation</keyword>
<keyword evidence="5" id="KW-0862">Zinc</keyword>
<feature type="compositionally biased region" description="Basic residues" evidence="10">
    <location>
        <begin position="122"/>
        <end position="131"/>
    </location>
</feature>
<dbReference type="InterPro" id="IPR000315">
    <property type="entry name" value="Znf_B-box"/>
</dbReference>
<feature type="region of interest" description="Disordered" evidence="10">
    <location>
        <begin position="111"/>
        <end position="142"/>
    </location>
</feature>
<evidence type="ECO:0000256" key="7">
    <source>
        <dbReference type="ARBA" id="ARBA00023163"/>
    </source>
</evidence>
<proteinExistence type="evidence at transcript level"/>
<protein>
    <submittedName>
        <fullName evidence="13">B-box zinc finger protein 20</fullName>
    </submittedName>
    <submittedName>
        <fullName evidence="12">Orphans transcription factor</fullName>
    </submittedName>
</protein>
<keyword evidence="4 9" id="KW-0863">Zinc-finger</keyword>
<dbReference type="GO" id="GO:0008270">
    <property type="term" value="F:zinc ion binding"/>
    <property type="evidence" value="ECO:0007669"/>
    <property type="project" value="UniProtKB-KW"/>
</dbReference>
<evidence type="ECO:0000256" key="9">
    <source>
        <dbReference type="PROSITE-ProRule" id="PRU00024"/>
    </source>
</evidence>
<dbReference type="CDD" id="cd19821">
    <property type="entry name" value="Bbox1_BBX-like"/>
    <property type="match status" value="2"/>
</dbReference>
<dbReference type="PaxDb" id="4577-GRMZM2G110541_P01"/>
<evidence type="ECO:0000256" key="10">
    <source>
        <dbReference type="SAM" id="MobiDB-lite"/>
    </source>
</evidence>
<dbReference type="PROSITE" id="PS50119">
    <property type="entry name" value="ZF_BBOX"/>
    <property type="match status" value="2"/>
</dbReference>
<keyword evidence="7" id="KW-0804">Transcription</keyword>
<evidence type="ECO:0000313" key="13">
    <source>
        <dbReference type="EMBL" id="AQK73124.1"/>
    </source>
</evidence>
<feature type="compositionally biased region" description="Low complexity" evidence="10">
    <location>
        <begin position="132"/>
        <end position="142"/>
    </location>
</feature>
<accession>A0A060D895</accession>
<comment type="subcellular location">
    <subcellularLocation>
        <location evidence="1">Nucleus</location>
    </subcellularLocation>
</comment>
<evidence type="ECO:0000256" key="6">
    <source>
        <dbReference type="ARBA" id="ARBA00023015"/>
    </source>
</evidence>
<keyword evidence="3" id="KW-0677">Repeat</keyword>
<gene>
    <name evidence="12" type="primary">Orphan134</name>
    <name evidence="13" type="ORF">ZEAMMB73_Zm00001d017412</name>
</gene>
<keyword evidence="8" id="KW-0539">Nucleus</keyword>
<dbReference type="PANTHER" id="PTHR31832">
    <property type="entry name" value="B-BOX ZINC FINGER PROTEIN 22"/>
    <property type="match status" value="1"/>
</dbReference>
<dbReference type="eggNOG" id="ENOG502QUWE">
    <property type="taxonomic scope" value="Eukaryota"/>
</dbReference>
<dbReference type="FunFam" id="3.30.160.60:FF:000856">
    <property type="entry name" value="B-box zinc finger protein 21"/>
    <property type="match status" value="1"/>
</dbReference>
<sequence length="142" mass="15395">MKVQCDVCAAEAASVFCCADEAALCEACDRRVHRANKLAGKHRRLSLLSPAAPSSSAQQTPPPPLCDICQEKRGLLFCKEDRAILCPDCDVPVHTASELAMRHTRFLLTGVRLSGSPQSPPRARRRRRRTRTTAAAAASPST</sequence>
<dbReference type="GO" id="GO:0005634">
    <property type="term" value="C:nucleus"/>
    <property type="evidence" value="ECO:0007669"/>
    <property type="project" value="UniProtKB-SubCell"/>
</dbReference>
<dbReference type="Gene3D" id="3.30.160.60">
    <property type="entry name" value="Classic Zinc Finger"/>
    <property type="match status" value="1"/>
</dbReference>
<dbReference type="InterPro" id="IPR049808">
    <property type="entry name" value="CONSTANS-like_Bbox1"/>
</dbReference>
<dbReference type="Pfam" id="PF00643">
    <property type="entry name" value="zf-B_box"/>
    <property type="match status" value="2"/>
</dbReference>
<dbReference type="AlphaFoldDB" id="A0A060D895"/>
<dbReference type="SMART" id="SM00336">
    <property type="entry name" value="BBOX"/>
    <property type="match status" value="2"/>
</dbReference>
<evidence type="ECO:0000313" key="12">
    <source>
        <dbReference type="EMBL" id="AIB05888.1"/>
    </source>
</evidence>
<evidence type="ECO:0000256" key="3">
    <source>
        <dbReference type="ARBA" id="ARBA00022737"/>
    </source>
</evidence>
<organism evidence="12">
    <name type="scientific">Zea mays</name>
    <name type="common">Maize</name>
    <dbReference type="NCBI Taxonomy" id="4577"/>
    <lineage>
        <taxon>Eukaryota</taxon>
        <taxon>Viridiplantae</taxon>
        <taxon>Streptophyta</taxon>
        <taxon>Embryophyta</taxon>
        <taxon>Tracheophyta</taxon>
        <taxon>Spermatophyta</taxon>
        <taxon>Magnoliopsida</taxon>
        <taxon>Liliopsida</taxon>
        <taxon>Poales</taxon>
        <taxon>Poaceae</taxon>
        <taxon>PACMAD clade</taxon>
        <taxon>Panicoideae</taxon>
        <taxon>Andropogonodae</taxon>
        <taxon>Andropogoneae</taxon>
        <taxon>Tripsacinae</taxon>
        <taxon>Zea</taxon>
    </lineage>
</organism>
<evidence type="ECO:0000259" key="11">
    <source>
        <dbReference type="PROSITE" id="PS50119"/>
    </source>
</evidence>
<dbReference type="InParanoid" id="A0A060D895"/>
<evidence type="ECO:0000256" key="5">
    <source>
        <dbReference type="ARBA" id="ARBA00022833"/>
    </source>
</evidence>
<dbReference type="EMBL" id="CM000781">
    <property type="protein sequence ID" value="AQK73124.1"/>
    <property type="molecule type" value="Genomic_DNA"/>
</dbReference>
<feature type="non-terminal residue" evidence="12">
    <location>
        <position position="142"/>
    </location>
</feature>
<reference evidence="13" key="2">
    <citation type="submission" date="2015-12" db="EMBL/GenBank/DDBJ databases">
        <title>Update maize B73 reference genome by single molecule sequencing technologies.</title>
        <authorList>
            <consortium name="Maize Genome Sequencing Project"/>
            <person name="Ware D."/>
        </authorList>
    </citation>
    <scope>NUCLEOTIDE SEQUENCE</scope>
    <source>
        <tissue evidence="13">Seedling</tissue>
    </source>
</reference>
<dbReference type="STRING" id="4577.A0A060D895"/>
<dbReference type="GO" id="GO:0000976">
    <property type="term" value="F:transcription cis-regulatory region binding"/>
    <property type="evidence" value="ECO:0007669"/>
    <property type="project" value="UniProtKB-ARBA"/>
</dbReference>
<dbReference type="GO" id="GO:0006355">
    <property type="term" value="P:regulation of DNA-templated transcription"/>
    <property type="evidence" value="ECO:0007669"/>
    <property type="project" value="UniProtKB-ARBA"/>
</dbReference>
<evidence type="ECO:0000256" key="8">
    <source>
        <dbReference type="ARBA" id="ARBA00023242"/>
    </source>
</evidence>
<dbReference type="EMBL" id="KJ728397">
    <property type="protein sequence ID" value="AIB05888.1"/>
    <property type="molecule type" value="mRNA"/>
</dbReference>
<evidence type="ECO:0000256" key="2">
    <source>
        <dbReference type="ARBA" id="ARBA00022723"/>
    </source>
</evidence>
<keyword evidence="2" id="KW-0479">Metal-binding</keyword>
<feature type="domain" description="B box-type" evidence="11">
    <location>
        <begin position="1"/>
        <end position="47"/>
    </location>
</feature>
<dbReference type="ExpressionAtlas" id="A0A060D895">
    <property type="expression patterns" value="baseline and differential"/>
</dbReference>
<dbReference type="OMA" id="CQERKGY"/>
<evidence type="ECO:0000256" key="4">
    <source>
        <dbReference type="ARBA" id="ARBA00022771"/>
    </source>
</evidence>
<dbReference type="PANTHER" id="PTHR31832:SF52">
    <property type="entry name" value="B-BOX ZINC FINGER PROTEIN 21"/>
    <property type="match status" value="1"/>
</dbReference>
<name>A0A060D895_MAIZE</name>
<dbReference type="InterPro" id="IPR051979">
    <property type="entry name" value="B-box_zinc_finger"/>
</dbReference>
<feature type="domain" description="B box-type" evidence="11">
    <location>
        <begin position="61"/>
        <end position="108"/>
    </location>
</feature>